<dbReference type="OrthoDB" id="423283at2759"/>
<dbReference type="SMR" id="A2FRW4"/>
<sequence>MKCNLHIRIIEATGLPKMDLFGKCDPYVVLQYNNDRVISQTKVIKKTYKPVWNEDFHFPVVSQMDDSIKFFLKDEDKGKSDDPISRLIIELKTLTLNQVTDKWYDCIPVKGVKKGGRLRLKLHLAEEGAVAFVEGAPANSGQTTKIIGALGSSMQSINTGIMGIVRQQQTAANSQPAPQQQPAAPAPQAPAASIPPQYPAMDQNPSTVTASQPQFQPPPMNQGGVPPQSSSQPNSNPYANLQPNTPPPSNLQYQQPALFNSCSSPQPQYAQYSYQTQYNPPQGQYYGQQPSQFNVPQGYGQQPQASMYQSSYGQYPNQYQQSNPMMGALPTGTTYNQGGYRY</sequence>
<dbReference type="STRING" id="5722.A2FRW4"/>
<dbReference type="VEuPathDB" id="TrichDB:TVAG_215950"/>
<keyword evidence="1" id="KW-0479">Metal-binding</keyword>
<keyword evidence="6" id="KW-1185">Reference proteome</keyword>
<dbReference type="KEGG" id="tva:4750080"/>
<dbReference type="CDD" id="cd00030">
    <property type="entry name" value="C2"/>
    <property type="match status" value="1"/>
</dbReference>
<gene>
    <name evidence="5" type="ORF">TVAG_215950</name>
</gene>
<dbReference type="PANTHER" id="PTHR45911:SF4">
    <property type="entry name" value="MULTIPLE C2 AND TRANSMEMBRANE DOMAIN-CONTAINING PROTEIN"/>
    <property type="match status" value="1"/>
</dbReference>
<dbReference type="InterPro" id="IPR035892">
    <property type="entry name" value="C2_domain_sf"/>
</dbReference>
<dbReference type="PROSITE" id="PS50004">
    <property type="entry name" value="C2"/>
    <property type="match status" value="1"/>
</dbReference>
<dbReference type="GO" id="GO:0016020">
    <property type="term" value="C:membrane"/>
    <property type="evidence" value="ECO:0000318"/>
    <property type="project" value="GO_Central"/>
</dbReference>
<dbReference type="RefSeq" id="XP_001305299.1">
    <property type="nucleotide sequence ID" value="XM_001305298.1"/>
</dbReference>
<evidence type="ECO:0000313" key="6">
    <source>
        <dbReference type="Proteomes" id="UP000001542"/>
    </source>
</evidence>
<feature type="domain" description="C2" evidence="4">
    <location>
        <begin position="1"/>
        <end position="104"/>
    </location>
</feature>
<dbReference type="AlphaFoldDB" id="A2FRW4"/>
<dbReference type="Proteomes" id="UP000001542">
    <property type="component" value="Unassembled WGS sequence"/>
</dbReference>
<dbReference type="InterPro" id="IPR000008">
    <property type="entry name" value="C2_dom"/>
</dbReference>
<name>A2FRW4_TRIV3</name>
<dbReference type="VEuPathDB" id="TrichDB:TVAGG3_0460470"/>
<feature type="compositionally biased region" description="Low complexity" evidence="3">
    <location>
        <begin position="226"/>
        <end position="237"/>
    </location>
</feature>
<evidence type="ECO:0000259" key="4">
    <source>
        <dbReference type="PROSITE" id="PS50004"/>
    </source>
</evidence>
<dbReference type="SMART" id="SM00239">
    <property type="entry name" value="C2"/>
    <property type="match status" value="1"/>
</dbReference>
<dbReference type="GO" id="GO:0005509">
    <property type="term" value="F:calcium ion binding"/>
    <property type="evidence" value="ECO:0000318"/>
    <property type="project" value="GO_Central"/>
</dbReference>
<accession>A2FRW4</accession>
<dbReference type="SUPFAM" id="SSF49562">
    <property type="entry name" value="C2 domain (Calcium/lipid-binding domain, CaLB)"/>
    <property type="match status" value="1"/>
</dbReference>
<feature type="compositionally biased region" description="Low complexity" evidence="3">
    <location>
        <begin position="168"/>
        <end position="183"/>
    </location>
</feature>
<dbReference type="Pfam" id="PF00168">
    <property type="entry name" value="C2"/>
    <property type="match status" value="1"/>
</dbReference>
<feature type="region of interest" description="Disordered" evidence="3">
    <location>
        <begin position="168"/>
        <end position="254"/>
    </location>
</feature>
<evidence type="ECO:0000256" key="3">
    <source>
        <dbReference type="SAM" id="MobiDB-lite"/>
    </source>
</evidence>
<dbReference type="PANTHER" id="PTHR45911">
    <property type="entry name" value="C2 DOMAIN-CONTAINING PROTEIN"/>
    <property type="match status" value="1"/>
</dbReference>
<protein>
    <submittedName>
        <fullName evidence="5">C2 domain containing protein</fullName>
    </submittedName>
</protein>
<dbReference type="Gene3D" id="2.60.40.150">
    <property type="entry name" value="C2 domain"/>
    <property type="match status" value="1"/>
</dbReference>
<evidence type="ECO:0000256" key="1">
    <source>
        <dbReference type="ARBA" id="ARBA00022723"/>
    </source>
</evidence>
<reference evidence="5" key="1">
    <citation type="submission" date="2006-10" db="EMBL/GenBank/DDBJ databases">
        <authorList>
            <person name="Amadeo P."/>
            <person name="Zhao Q."/>
            <person name="Wortman J."/>
            <person name="Fraser-Liggett C."/>
            <person name="Carlton J."/>
        </authorList>
    </citation>
    <scope>NUCLEOTIDE SEQUENCE</scope>
    <source>
        <strain evidence="5">G3</strain>
    </source>
</reference>
<keyword evidence="2" id="KW-0106">Calcium</keyword>
<dbReference type="eggNOG" id="KOG1032">
    <property type="taxonomic scope" value="Eukaryota"/>
</dbReference>
<dbReference type="InParanoid" id="A2FRW4"/>
<organism evidence="5 6">
    <name type="scientific">Trichomonas vaginalis (strain ATCC PRA-98 / G3)</name>
    <dbReference type="NCBI Taxonomy" id="412133"/>
    <lineage>
        <taxon>Eukaryota</taxon>
        <taxon>Metamonada</taxon>
        <taxon>Parabasalia</taxon>
        <taxon>Trichomonadida</taxon>
        <taxon>Trichomonadidae</taxon>
        <taxon>Trichomonas</taxon>
    </lineage>
</organism>
<reference evidence="5" key="2">
    <citation type="journal article" date="2007" name="Science">
        <title>Draft genome sequence of the sexually transmitted pathogen Trichomonas vaginalis.</title>
        <authorList>
            <person name="Carlton J.M."/>
            <person name="Hirt R.P."/>
            <person name="Silva J.C."/>
            <person name="Delcher A.L."/>
            <person name="Schatz M."/>
            <person name="Zhao Q."/>
            <person name="Wortman J.R."/>
            <person name="Bidwell S.L."/>
            <person name="Alsmark U.C.M."/>
            <person name="Besteiro S."/>
            <person name="Sicheritz-Ponten T."/>
            <person name="Noel C.J."/>
            <person name="Dacks J.B."/>
            <person name="Foster P.G."/>
            <person name="Simillion C."/>
            <person name="Van de Peer Y."/>
            <person name="Miranda-Saavedra D."/>
            <person name="Barton G.J."/>
            <person name="Westrop G.D."/>
            <person name="Mueller S."/>
            <person name="Dessi D."/>
            <person name="Fiori P.L."/>
            <person name="Ren Q."/>
            <person name="Paulsen I."/>
            <person name="Zhang H."/>
            <person name="Bastida-Corcuera F.D."/>
            <person name="Simoes-Barbosa A."/>
            <person name="Brown M.T."/>
            <person name="Hayes R.D."/>
            <person name="Mukherjee M."/>
            <person name="Okumura C.Y."/>
            <person name="Schneider R."/>
            <person name="Smith A.J."/>
            <person name="Vanacova S."/>
            <person name="Villalvazo M."/>
            <person name="Haas B.J."/>
            <person name="Pertea M."/>
            <person name="Feldblyum T.V."/>
            <person name="Utterback T.R."/>
            <person name="Shu C.L."/>
            <person name="Osoegawa K."/>
            <person name="de Jong P.J."/>
            <person name="Hrdy I."/>
            <person name="Horvathova L."/>
            <person name="Zubacova Z."/>
            <person name="Dolezal P."/>
            <person name="Malik S.B."/>
            <person name="Logsdon J.M. Jr."/>
            <person name="Henze K."/>
            <person name="Gupta A."/>
            <person name="Wang C.C."/>
            <person name="Dunne R.L."/>
            <person name="Upcroft J.A."/>
            <person name="Upcroft P."/>
            <person name="White O."/>
            <person name="Salzberg S.L."/>
            <person name="Tang P."/>
            <person name="Chiu C.-H."/>
            <person name="Lee Y.-S."/>
            <person name="Embley T.M."/>
            <person name="Coombs G.H."/>
            <person name="Mottram J.C."/>
            <person name="Tachezy J."/>
            <person name="Fraser-Liggett C.M."/>
            <person name="Johnson P.J."/>
        </authorList>
    </citation>
    <scope>NUCLEOTIDE SEQUENCE [LARGE SCALE GENOMIC DNA]</scope>
    <source>
        <strain evidence="5">G3</strain>
    </source>
</reference>
<evidence type="ECO:0000313" key="5">
    <source>
        <dbReference type="EMBL" id="EAX92369.1"/>
    </source>
</evidence>
<proteinExistence type="predicted"/>
<dbReference type="EMBL" id="DS113971">
    <property type="protein sequence ID" value="EAX92369.1"/>
    <property type="molecule type" value="Genomic_DNA"/>
</dbReference>
<feature type="compositionally biased region" description="Polar residues" evidence="3">
    <location>
        <begin position="203"/>
        <end position="214"/>
    </location>
</feature>
<evidence type="ECO:0000256" key="2">
    <source>
        <dbReference type="ARBA" id="ARBA00022837"/>
    </source>
</evidence>